<organism evidence="2 3">
    <name type="scientific">Candidatus Dechloromonas phosphorivorans</name>
    <dbReference type="NCBI Taxonomy" id="2899244"/>
    <lineage>
        <taxon>Bacteria</taxon>
        <taxon>Pseudomonadati</taxon>
        <taxon>Pseudomonadota</taxon>
        <taxon>Betaproteobacteria</taxon>
        <taxon>Rhodocyclales</taxon>
        <taxon>Azonexaceae</taxon>
        <taxon>Dechloromonas</taxon>
    </lineage>
</organism>
<proteinExistence type="predicted"/>
<gene>
    <name evidence="2" type="ORF">IPJ38_08120</name>
</gene>
<evidence type="ECO:0000313" key="2">
    <source>
        <dbReference type="EMBL" id="MBK7415067.1"/>
    </source>
</evidence>
<evidence type="ECO:0000256" key="1">
    <source>
        <dbReference type="SAM" id="MobiDB-lite"/>
    </source>
</evidence>
<protein>
    <recommendedName>
        <fullName evidence="4">DUF3106 domain-containing protein</fullName>
    </recommendedName>
</protein>
<dbReference type="InterPro" id="IPR036910">
    <property type="entry name" value="HMG_box_dom_sf"/>
</dbReference>
<feature type="compositionally biased region" description="Basic and acidic residues" evidence="1">
    <location>
        <begin position="39"/>
        <end position="88"/>
    </location>
</feature>
<evidence type="ECO:0008006" key="4">
    <source>
        <dbReference type="Google" id="ProtNLM"/>
    </source>
</evidence>
<evidence type="ECO:0000313" key="3">
    <source>
        <dbReference type="Proteomes" id="UP000739411"/>
    </source>
</evidence>
<dbReference type="InterPro" id="IPR038310">
    <property type="entry name" value="DUF1104_sf"/>
</dbReference>
<dbReference type="SUPFAM" id="SSF47095">
    <property type="entry name" value="HMG-box"/>
    <property type="match status" value="1"/>
</dbReference>
<reference evidence="2 3" key="1">
    <citation type="submission" date="2020-10" db="EMBL/GenBank/DDBJ databases">
        <title>Connecting structure to function with the recovery of over 1000 high-quality activated sludge metagenome-assembled genomes encoding full-length rRNA genes using long-read sequencing.</title>
        <authorList>
            <person name="Singleton C.M."/>
            <person name="Petriglieri F."/>
            <person name="Kristensen J.M."/>
            <person name="Kirkegaard R.H."/>
            <person name="Michaelsen T.Y."/>
            <person name="Andersen M.H."/>
            <person name="Karst S.M."/>
            <person name="Dueholm M.S."/>
            <person name="Nielsen P.H."/>
            <person name="Albertsen M."/>
        </authorList>
    </citation>
    <scope>NUCLEOTIDE SEQUENCE [LARGE SCALE GENOMIC DNA]</scope>
    <source>
        <strain evidence="2">EsbW_18-Q3-R4-48_BATAC.463</strain>
    </source>
</reference>
<dbReference type="EMBL" id="JADJMS010000016">
    <property type="protein sequence ID" value="MBK7415067.1"/>
    <property type="molecule type" value="Genomic_DNA"/>
</dbReference>
<dbReference type="Proteomes" id="UP000739411">
    <property type="component" value="Unassembled WGS sequence"/>
</dbReference>
<name>A0A935MVU5_9RHOO</name>
<comment type="caution">
    <text evidence="2">The sequence shown here is derived from an EMBL/GenBank/DDBJ whole genome shotgun (WGS) entry which is preliminary data.</text>
</comment>
<feature type="region of interest" description="Disordered" evidence="1">
    <location>
        <begin position="39"/>
        <end position="94"/>
    </location>
</feature>
<sequence>MANWPSLLRLFLATISLIGLVGQVQAQLPPDERRQLRQEMRDHWRQLPPEERQRFRQEREERRELLQQMPAEDRSRLRDELRGQRDGRGGGTGSSIVAVVDTDFAIVKSCVHDLLSRRRLR</sequence>
<accession>A0A935MVU5</accession>
<dbReference type="AlphaFoldDB" id="A0A935MVU5"/>
<dbReference type="Gene3D" id="1.20.120.1430">
    <property type="entry name" value="HP0721 helical bundle"/>
    <property type="match status" value="1"/>
</dbReference>